<dbReference type="PANTHER" id="PTHR34698">
    <property type="entry name" value="5-OXOPROLINASE SUBUNIT B"/>
    <property type="match status" value="1"/>
</dbReference>
<dbReference type="Pfam" id="PF02682">
    <property type="entry name" value="CT_C_D"/>
    <property type="match status" value="1"/>
</dbReference>
<gene>
    <name evidence="5" type="ORF">EV203_12047</name>
</gene>
<accession>A0A4R2JQM2</accession>
<dbReference type="InterPro" id="IPR029000">
    <property type="entry name" value="Cyclophilin-like_dom_sf"/>
</dbReference>
<evidence type="ECO:0000256" key="1">
    <source>
        <dbReference type="ARBA" id="ARBA00022741"/>
    </source>
</evidence>
<reference evidence="5 6" key="1">
    <citation type="submission" date="2019-03" db="EMBL/GenBank/DDBJ databases">
        <title>Genomic Encyclopedia of Type Strains, Phase IV (KMG-IV): sequencing the most valuable type-strain genomes for metagenomic binning, comparative biology and taxonomic classification.</title>
        <authorList>
            <person name="Goeker M."/>
        </authorList>
    </citation>
    <scope>NUCLEOTIDE SEQUENCE [LARGE SCALE GENOMIC DNA]</scope>
    <source>
        <strain evidence="5 6">DSM 13054</strain>
    </source>
</reference>
<sequence>MYEKPRILPFGDKGIVVEFGNEITVECNEKVVNLYRILKKESRQGIISMIPTYRSLLVKYNPLQISYNELIKYVSEKMDKEVEIKEEFKPQVYEIPVVYGGEFGPDLEFVAKHNNLSIEEVIAIHSAPLYRIYMVGFTMGFAYLGGMSEKIATPRLETPRTEIKAGSVGIAGNQTGIYPLSSPGGWRIIGKTPVRLYDQEREKPILFEAGNYIKFIPVSEEEYYKIEKEIQEGKYQLRIYEYLNHNLSG</sequence>
<dbReference type="SMART" id="SM00796">
    <property type="entry name" value="AHS1"/>
    <property type="match status" value="1"/>
</dbReference>
<keyword evidence="2" id="KW-0378">Hydrolase</keyword>
<keyword evidence="3" id="KW-0067">ATP-binding</keyword>
<feature type="domain" description="Carboxyltransferase" evidence="4">
    <location>
        <begin position="5"/>
        <end position="207"/>
    </location>
</feature>
<dbReference type="GO" id="GO:0016787">
    <property type="term" value="F:hydrolase activity"/>
    <property type="evidence" value="ECO:0007669"/>
    <property type="project" value="UniProtKB-KW"/>
</dbReference>
<dbReference type="SUPFAM" id="SSF160467">
    <property type="entry name" value="PH0987 N-terminal domain-like"/>
    <property type="match status" value="1"/>
</dbReference>
<dbReference type="SUPFAM" id="SSF50891">
    <property type="entry name" value="Cyclophilin-like"/>
    <property type="match status" value="1"/>
</dbReference>
<dbReference type="RefSeq" id="WP_132040289.1">
    <property type="nucleotide sequence ID" value="NZ_SLWU01000020.1"/>
</dbReference>
<dbReference type="Proteomes" id="UP000294886">
    <property type="component" value="Unassembled WGS sequence"/>
</dbReference>
<proteinExistence type="predicted"/>
<dbReference type="InterPro" id="IPR003833">
    <property type="entry name" value="CT_C_D"/>
</dbReference>
<dbReference type="GO" id="GO:0005524">
    <property type="term" value="F:ATP binding"/>
    <property type="evidence" value="ECO:0007669"/>
    <property type="project" value="UniProtKB-KW"/>
</dbReference>
<evidence type="ECO:0000259" key="4">
    <source>
        <dbReference type="SMART" id="SM00796"/>
    </source>
</evidence>
<evidence type="ECO:0000313" key="5">
    <source>
        <dbReference type="EMBL" id="TCO61337.1"/>
    </source>
</evidence>
<evidence type="ECO:0000256" key="3">
    <source>
        <dbReference type="ARBA" id="ARBA00022840"/>
    </source>
</evidence>
<evidence type="ECO:0000256" key="2">
    <source>
        <dbReference type="ARBA" id="ARBA00022801"/>
    </source>
</evidence>
<dbReference type="NCBIfam" id="TIGR00370">
    <property type="entry name" value="5-oxoprolinase subunit PxpB"/>
    <property type="match status" value="1"/>
</dbReference>
<dbReference type="AlphaFoldDB" id="A0A4R2JQM2"/>
<protein>
    <submittedName>
        <fullName evidence="5">KipI family sensor histidine kinase inhibitor</fullName>
    </submittedName>
</protein>
<dbReference type="Gene3D" id="3.30.1360.40">
    <property type="match status" value="1"/>
</dbReference>
<dbReference type="Gene3D" id="2.40.100.10">
    <property type="entry name" value="Cyclophilin-like"/>
    <property type="match status" value="1"/>
</dbReference>
<keyword evidence="1" id="KW-0547">Nucleotide-binding</keyword>
<dbReference type="PANTHER" id="PTHR34698:SF2">
    <property type="entry name" value="5-OXOPROLINASE SUBUNIT B"/>
    <property type="match status" value="1"/>
</dbReference>
<comment type="caution">
    <text evidence="5">The sequence shown here is derived from an EMBL/GenBank/DDBJ whole genome shotgun (WGS) entry which is preliminary data.</text>
</comment>
<organism evidence="5 6">
    <name type="scientific">Caldanaerobacter subterraneus</name>
    <dbReference type="NCBI Taxonomy" id="911092"/>
    <lineage>
        <taxon>Bacteria</taxon>
        <taxon>Bacillati</taxon>
        <taxon>Bacillota</taxon>
        <taxon>Clostridia</taxon>
        <taxon>Thermoanaerobacterales</taxon>
        <taxon>Thermoanaerobacteraceae</taxon>
        <taxon>Caldanaerobacter</taxon>
    </lineage>
</organism>
<dbReference type="EMBL" id="SLWU01000020">
    <property type="protein sequence ID" value="TCO61337.1"/>
    <property type="molecule type" value="Genomic_DNA"/>
</dbReference>
<name>A0A4R2JQM2_9THEO</name>
<dbReference type="InterPro" id="IPR010016">
    <property type="entry name" value="PxpB"/>
</dbReference>
<evidence type="ECO:0000313" key="6">
    <source>
        <dbReference type="Proteomes" id="UP000294886"/>
    </source>
</evidence>